<evidence type="ECO:0000313" key="4">
    <source>
        <dbReference type="Proteomes" id="UP000054564"/>
    </source>
</evidence>
<gene>
    <name evidence="3" type="ORF">PSTG_08932</name>
</gene>
<reference evidence="4" key="1">
    <citation type="submission" date="2014-03" db="EMBL/GenBank/DDBJ databases">
        <title>The Genome Sequence of Puccinia striiformis f. sp. tritici PST-78.</title>
        <authorList>
            <consortium name="The Broad Institute Genome Sequencing Platform"/>
            <person name="Cuomo C."/>
            <person name="Hulbert S."/>
            <person name="Chen X."/>
            <person name="Walker B."/>
            <person name="Young S.K."/>
            <person name="Zeng Q."/>
            <person name="Gargeya S."/>
            <person name="Fitzgerald M."/>
            <person name="Haas B."/>
            <person name="Abouelleil A."/>
            <person name="Alvarado L."/>
            <person name="Arachchi H.M."/>
            <person name="Berlin A.M."/>
            <person name="Chapman S.B."/>
            <person name="Goldberg J."/>
            <person name="Griggs A."/>
            <person name="Gujja S."/>
            <person name="Hansen M."/>
            <person name="Howarth C."/>
            <person name="Imamovic A."/>
            <person name="Larimer J."/>
            <person name="McCowan C."/>
            <person name="Montmayeur A."/>
            <person name="Murphy C."/>
            <person name="Neiman D."/>
            <person name="Pearson M."/>
            <person name="Priest M."/>
            <person name="Roberts A."/>
            <person name="Saif S."/>
            <person name="Shea T."/>
            <person name="Sisk P."/>
            <person name="Sykes S."/>
            <person name="Wortman J."/>
            <person name="Nusbaum C."/>
            <person name="Birren B."/>
        </authorList>
    </citation>
    <scope>NUCLEOTIDE SEQUENCE [LARGE SCALE GENOMIC DNA]</scope>
    <source>
        <strain evidence="4">race PST-78</strain>
    </source>
</reference>
<organism evidence="3 4">
    <name type="scientific">Puccinia striiformis f. sp. tritici PST-78</name>
    <dbReference type="NCBI Taxonomy" id="1165861"/>
    <lineage>
        <taxon>Eukaryota</taxon>
        <taxon>Fungi</taxon>
        <taxon>Dikarya</taxon>
        <taxon>Basidiomycota</taxon>
        <taxon>Pucciniomycotina</taxon>
        <taxon>Pucciniomycetes</taxon>
        <taxon>Pucciniales</taxon>
        <taxon>Pucciniaceae</taxon>
        <taxon>Puccinia</taxon>
    </lineage>
</organism>
<name>A0A0L0VET3_9BASI</name>
<comment type="caution">
    <text evidence="3">The sequence shown here is derived from an EMBL/GenBank/DDBJ whole genome shotgun (WGS) entry which is preliminary data.</text>
</comment>
<feature type="transmembrane region" description="Helical" evidence="2">
    <location>
        <begin position="7"/>
        <end position="26"/>
    </location>
</feature>
<evidence type="ECO:0000313" key="3">
    <source>
        <dbReference type="EMBL" id="KNE97711.1"/>
    </source>
</evidence>
<feature type="compositionally biased region" description="Polar residues" evidence="1">
    <location>
        <begin position="156"/>
        <end position="165"/>
    </location>
</feature>
<sequence>MNRLQLTLLRVLILYLNVMMAVTALYEMFNPVPDDHYIFANLDDIPGGELEPKRRRIAEDHSYVIDPNPNTPPSGADFFDTLMPSYLPGFSDHTNNPGSTPSYIPTIKRESWELGPPDRTETHGVPSAWASGGLTRAPIEAPDEITQAFREHLRQAQSGVSQRNPGISRPPNEGTGLQLPKVPTPMKYGVGFRENRFTTAQERRRPYGLGKGPIADFKRQINDQKVQMEALYNIGRKQHVEKVEFGGLSIEISFGRKNQPHQLAKEISSLEGKDVFFRVPYPRGAGTAATKWESMASRIKRIGDSLDDLYSNSITNIEKLNQRELAEITHSRKALLDWYYNLIFTDTGDHPPLLGSTPFDRRRKFNEAQKVIHRILTGRKGLHHAQSTSFAEELLKIYKRSVA</sequence>
<protein>
    <submittedName>
        <fullName evidence="3">Uncharacterized protein</fullName>
    </submittedName>
</protein>
<keyword evidence="2" id="KW-0812">Transmembrane</keyword>
<dbReference type="Proteomes" id="UP000054564">
    <property type="component" value="Unassembled WGS sequence"/>
</dbReference>
<accession>A0A0L0VET3</accession>
<evidence type="ECO:0000256" key="1">
    <source>
        <dbReference type="SAM" id="MobiDB-lite"/>
    </source>
</evidence>
<evidence type="ECO:0000256" key="2">
    <source>
        <dbReference type="SAM" id="Phobius"/>
    </source>
</evidence>
<feature type="region of interest" description="Disordered" evidence="1">
    <location>
        <begin position="156"/>
        <end position="189"/>
    </location>
</feature>
<keyword evidence="2" id="KW-1133">Transmembrane helix</keyword>
<dbReference type="AlphaFoldDB" id="A0A0L0VET3"/>
<keyword evidence="4" id="KW-1185">Reference proteome</keyword>
<keyword evidence="2" id="KW-0472">Membrane</keyword>
<dbReference type="EMBL" id="AJIL01000064">
    <property type="protein sequence ID" value="KNE97711.1"/>
    <property type="molecule type" value="Genomic_DNA"/>
</dbReference>
<proteinExistence type="predicted"/>